<feature type="transmembrane region" description="Helical" evidence="1">
    <location>
        <begin position="67"/>
        <end position="86"/>
    </location>
</feature>
<keyword evidence="1" id="KW-0812">Transmembrane</keyword>
<protein>
    <submittedName>
        <fullName evidence="2">Uncharacterized protein</fullName>
    </submittedName>
</protein>
<accession>A0A8X6KG10</accession>
<organism evidence="2 3">
    <name type="scientific">Trichonephila clavata</name>
    <name type="common">Joro spider</name>
    <name type="synonym">Nephila clavata</name>
    <dbReference type="NCBI Taxonomy" id="2740835"/>
    <lineage>
        <taxon>Eukaryota</taxon>
        <taxon>Metazoa</taxon>
        <taxon>Ecdysozoa</taxon>
        <taxon>Arthropoda</taxon>
        <taxon>Chelicerata</taxon>
        <taxon>Arachnida</taxon>
        <taxon>Araneae</taxon>
        <taxon>Araneomorphae</taxon>
        <taxon>Entelegynae</taxon>
        <taxon>Araneoidea</taxon>
        <taxon>Nephilidae</taxon>
        <taxon>Trichonephila</taxon>
    </lineage>
</organism>
<evidence type="ECO:0000256" key="1">
    <source>
        <dbReference type="SAM" id="Phobius"/>
    </source>
</evidence>
<gene>
    <name evidence="2" type="ORF">TNCT_109921</name>
</gene>
<evidence type="ECO:0000313" key="3">
    <source>
        <dbReference type="Proteomes" id="UP000887116"/>
    </source>
</evidence>
<keyword evidence="1" id="KW-1133">Transmembrane helix</keyword>
<proteinExistence type="predicted"/>
<keyword evidence="3" id="KW-1185">Reference proteome</keyword>
<evidence type="ECO:0000313" key="2">
    <source>
        <dbReference type="EMBL" id="GFQ74975.1"/>
    </source>
</evidence>
<comment type="caution">
    <text evidence="2">The sequence shown here is derived from an EMBL/GenBank/DDBJ whole genome shotgun (WGS) entry which is preliminary data.</text>
</comment>
<dbReference type="Proteomes" id="UP000887116">
    <property type="component" value="Unassembled WGS sequence"/>
</dbReference>
<name>A0A8X6KG10_TRICU</name>
<dbReference type="EMBL" id="BMAO01031432">
    <property type="protein sequence ID" value="GFQ74975.1"/>
    <property type="molecule type" value="Genomic_DNA"/>
</dbReference>
<reference evidence="2" key="1">
    <citation type="submission" date="2020-07" db="EMBL/GenBank/DDBJ databases">
        <title>Multicomponent nature underlies the extraordinary mechanical properties of spider dragline silk.</title>
        <authorList>
            <person name="Kono N."/>
            <person name="Nakamura H."/>
            <person name="Mori M."/>
            <person name="Yoshida Y."/>
            <person name="Ohtoshi R."/>
            <person name="Malay A.D."/>
            <person name="Moran D.A.P."/>
            <person name="Tomita M."/>
            <person name="Numata K."/>
            <person name="Arakawa K."/>
        </authorList>
    </citation>
    <scope>NUCLEOTIDE SEQUENCE</scope>
</reference>
<dbReference type="AlphaFoldDB" id="A0A8X6KG10"/>
<keyword evidence="1" id="KW-0472">Membrane</keyword>
<sequence>MPSIITPMYHPLRGMEGSQIRFAKNLAMHQNLWWRGIQIHSTHKQDSKRHVIPRVGNVDTTILVRPVFILTSLSLLPSFGSFFVYASQLGLRRGCSLSDDASLMGNVR</sequence>